<dbReference type="AlphaFoldDB" id="A0A813LPH9"/>
<evidence type="ECO:0000313" key="2">
    <source>
        <dbReference type="Proteomes" id="UP000626109"/>
    </source>
</evidence>
<proteinExistence type="predicted"/>
<sequence>MVFVWVSASPEEMAPAVRKASTHLTLSVALMYLLCLVRQHRTPLPLAVFACCPTGWTHPGLVPGSGFRASRLAASTCGPTSLGRGCSGPGHSEGKLLSLRPGGPSTSVRVALRAHPREEGKKLDHKIMKQYSAEGVLELLVDAYHTPSFIDPKFDRVNVVTSFAKFAQLGDKMTLNLTESKKFQCLLNYTQSEITHMSASHLGDLALSVTRLHIRGEADWHAELMLLIWGALPVKLDQASPGDLIKFALCMASWQLNDASSRTGILRSALRFMGDFTTKELILLVWSFAAVGKTDLRCMDLCEQVAEALLRRWRLAACDLDDLGRLAWAFERLSGFLPLPGVEPLLSKICDALPEAHIASASKSDEAFAYAAIMLASARQGLLRPSVVDLVASRMTLLNIHEASAYSVAAMIRALETSSLTQGQFFNALTVEAQSRGITDRDLESKAVFSTQVWTAALEEAQGP</sequence>
<evidence type="ECO:0000313" key="1">
    <source>
        <dbReference type="EMBL" id="CAE8736261.1"/>
    </source>
</evidence>
<accession>A0A813LPH9</accession>
<protein>
    <submittedName>
        <fullName evidence="1">Uncharacterized protein</fullName>
    </submittedName>
</protein>
<organism evidence="1 2">
    <name type="scientific">Polarella glacialis</name>
    <name type="common">Dinoflagellate</name>
    <dbReference type="NCBI Taxonomy" id="89957"/>
    <lineage>
        <taxon>Eukaryota</taxon>
        <taxon>Sar</taxon>
        <taxon>Alveolata</taxon>
        <taxon>Dinophyceae</taxon>
        <taxon>Suessiales</taxon>
        <taxon>Suessiaceae</taxon>
        <taxon>Polarella</taxon>
    </lineage>
</organism>
<reference evidence="1" key="1">
    <citation type="submission" date="2021-02" db="EMBL/GenBank/DDBJ databases">
        <authorList>
            <person name="Dougan E. K."/>
            <person name="Rhodes N."/>
            <person name="Thang M."/>
            <person name="Chan C."/>
        </authorList>
    </citation>
    <scope>NUCLEOTIDE SEQUENCE</scope>
</reference>
<name>A0A813LPH9_POLGL</name>
<gene>
    <name evidence="1" type="ORF">PGLA2088_LOCUS48235</name>
</gene>
<dbReference type="Proteomes" id="UP000626109">
    <property type="component" value="Unassembled WGS sequence"/>
</dbReference>
<dbReference type="EMBL" id="CAJNNW010036641">
    <property type="protein sequence ID" value="CAE8736261.1"/>
    <property type="molecule type" value="Genomic_DNA"/>
</dbReference>
<comment type="caution">
    <text evidence="1">The sequence shown here is derived from an EMBL/GenBank/DDBJ whole genome shotgun (WGS) entry which is preliminary data.</text>
</comment>